<evidence type="ECO:0000313" key="2">
    <source>
        <dbReference type="Proteomes" id="UP000053370"/>
    </source>
</evidence>
<name>A0A0S7BYK0_9CHLR</name>
<keyword evidence="2" id="KW-1185">Reference proteome</keyword>
<dbReference type="EMBL" id="DF968181">
    <property type="protein sequence ID" value="GAP41840.1"/>
    <property type="molecule type" value="Genomic_DNA"/>
</dbReference>
<dbReference type="Pfam" id="PF20773">
    <property type="entry name" value="InhA-like_MAM"/>
    <property type="match status" value="1"/>
</dbReference>
<dbReference type="Proteomes" id="UP000053370">
    <property type="component" value="Unassembled WGS sequence"/>
</dbReference>
<organism evidence="1">
    <name type="scientific">Flexilinea flocculi</name>
    <dbReference type="NCBI Taxonomy" id="1678840"/>
    <lineage>
        <taxon>Bacteria</taxon>
        <taxon>Bacillati</taxon>
        <taxon>Chloroflexota</taxon>
        <taxon>Anaerolineae</taxon>
        <taxon>Anaerolineales</taxon>
        <taxon>Anaerolineaceae</taxon>
        <taxon>Flexilinea</taxon>
    </lineage>
</organism>
<sequence length="638" mass="72528">MKHSLIITSLCLVILSSNLLTKSKVDSKEYDQYLADQMLSVLQKTEVEPSDRVQIARRFGLVSSIPEEISAPPVWKTGMERSFWVINTDTSETLETEAIIQFIGGHIVCWVEREALAWITEDFYSELEKFDKELYPFEHAVFGSELSPGVDNDPYIHVLFTGKTGANILGYFSSRDEDPAWASAHSNAMELFILNTSLMKNDVFHISNTLTHEYQHMIHFAYDQNEGSAIDEGLSGLAEYLLNTRVNTIYEQLYLSNPDKSLTIWPVKDSGIPYYGGSFLFFKYMTDRLGLDFIQKVVQQPENNLDGLDAALTEYHGAKEALTADDLFTDWIVTNLAYLIGHPYANYRYTDYEPPISAQSDVIHSLDCSNGVLSSEVMQYGVDYYQMICPDGNYQIEFSGNEFVSITNRKPISGNYSWWTNAVNNSETSLQRDFDFQSIKLGEDIILEYDIDYSLEEQFDFMYVSFSEDGGLSWENFPTLLGSDRNQSGFNLGWGYTGNSNGIRHEQIDLSAFAGKKVSIRFDYITDQALVADGALIDNIRVDAVNFYDDAESDQGYWKSSGFLRLYNQVPQPFVNIFLRRSGDSYTTEIARIDHSGSTVYHCNFNDVETNACYFGVSAMNRYASQNADYSMKITRLE</sequence>
<proteinExistence type="predicted"/>
<gene>
    <name evidence="1" type="ORF">ATC1_131836</name>
</gene>
<dbReference type="OrthoDB" id="275270at2"/>
<dbReference type="RefSeq" id="WP_062283853.1">
    <property type="nucleotide sequence ID" value="NZ_DF968181.1"/>
</dbReference>
<protein>
    <submittedName>
        <fullName evidence="1">Immune inhibitor A peptidase M6</fullName>
    </submittedName>
</protein>
<accession>A0A0S7BYK0</accession>
<evidence type="ECO:0000313" key="1">
    <source>
        <dbReference type="EMBL" id="GAP41840.1"/>
    </source>
</evidence>
<dbReference type="AlphaFoldDB" id="A0A0S7BYK0"/>
<reference evidence="1" key="1">
    <citation type="journal article" date="2015" name="Genome Announc.">
        <title>Draft Genome Sequence of Anaerolineae Strain TC1, a Novel Isolate from a Methanogenic Wastewater Treatment System.</title>
        <authorList>
            <person name="Matsuura N."/>
            <person name="Tourlousse D.M."/>
            <person name="Sun L."/>
            <person name="Toyonaga M."/>
            <person name="Kuroda K."/>
            <person name="Ohashi A."/>
            <person name="Cruz R."/>
            <person name="Yamaguchi T."/>
            <person name="Sekiguchi Y."/>
        </authorList>
    </citation>
    <scope>NUCLEOTIDE SEQUENCE [LARGE SCALE GENOMIC DNA]</scope>
    <source>
        <strain evidence="1">TC1</strain>
    </source>
</reference>
<dbReference type="STRING" id="1678840.ATC1_131836"/>